<dbReference type="PANTHER" id="PTHR15594">
    <property type="entry name" value="PODOCALYXIN-LIKE PROTEIN 2"/>
    <property type="match status" value="1"/>
</dbReference>
<evidence type="ECO:0000256" key="2">
    <source>
        <dbReference type="ARBA" id="ARBA00022692"/>
    </source>
</evidence>
<feature type="transmembrane region" description="Helical" evidence="9">
    <location>
        <begin position="430"/>
        <end position="454"/>
    </location>
</feature>
<dbReference type="GeneTree" id="ENSGT00730000111323"/>
<dbReference type="Pfam" id="PF06365">
    <property type="entry name" value="CD34_antigen"/>
    <property type="match status" value="1"/>
</dbReference>
<keyword evidence="7" id="KW-0325">Glycoprotein</keyword>
<reference evidence="10" key="3">
    <citation type="submission" date="2025-09" db="UniProtKB">
        <authorList>
            <consortium name="Ensembl"/>
        </authorList>
    </citation>
    <scope>IDENTIFICATION</scope>
</reference>
<dbReference type="GO" id="GO:0005886">
    <property type="term" value="C:plasma membrane"/>
    <property type="evidence" value="ECO:0007669"/>
    <property type="project" value="UniProtKB-ARBA"/>
</dbReference>
<dbReference type="HOGENOM" id="CLU_039299_0_0_1"/>
<dbReference type="Proteomes" id="UP000008672">
    <property type="component" value="Unassembled WGS sequence"/>
</dbReference>
<evidence type="ECO:0000313" key="10">
    <source>
        <dbReference type="Ensembl" id="ENSLACP00000012748.1"/>
    </source>
</evidence>
<evidence type="ECO:0000313" key="11">
    <source>
        <dbReference type="Proteomes" id="UP000008672"/>
    </source>
</evidence>
<keyword evidence="5 9" id="KW-1133">Transmembrane helix</keyword>
<accession>H3ASX7</accession>
<keyword evidence="11" id="KW-1185">Reference proteome</keyword>
<dbReference type="PANTHER" id="PTHR15594:SF1">
    <property type="entry name" value="PODOCALYXIN-LIKE PROTEIN 2"/>
    <property type="match status" value="1"/>
</dbReference>
<evidence type="ECO:0000256" key="9">
    <source>
        <dbReference type="SAM" id="Phobius"/>
    </source>
</evidence>
<dbReference type="InterPro" id="IPR042397">
    <property type="entry name" value="PODXL2"/>
</dbReference>
<dbReference type="AlphaFoldDB" id="H3ASX7"/>
<evidence type="ECO:0000256" key="4">
    <source>
        <dbReference type="ARBA" id="ARBA00022889"/>
    </source>
</evidence>
<comment type="subcellular location">
    <subcellularLocation>
        <location evidence="1">Membrane</location>
        <topology evidence="1">Single-pass type I membrane protein</topology>
    </subcellularLocation>
</comment>
<keyword evidence="6 9" id="KW-0472">Membrane</keyword>
<proteinExistence type="predicted"/>
<evidence type="ECO:0000256" key="8">
    <source>
        <dbReference type="SAM" id="MobiDB-lite"/>
    </source>
</evidence>
<keyword evidence="2 9" id="KW-0812">Transmembrane</keyword>
<dbReference type="InterPro" id="IPR013836">
    <property type="entry name" value="CD34/Podocalyxin"/>
</dbReference>
<organism evidence="10 11">
    <name type="scientific">Latimeria chalumnae</name>
    <name type="common">Coelacanth</name>
    <dbReference type="NCBI Taxonomy" id="7897"/>
    <lineage>
        <taxon>Eukaryota</taxon>
        <taxon>Metazoa</taxon>
        <taxon>Chordata</taxon>
        <taxon>Craniata</taxon>
        <taxon>Vertebrata</taxon>
        <taxon>Euteleostomi</taxon>
        <taxon>Coelacanthiformes</taxon>
        <taxon>Coelacanthidae</taxon>
        <taxon>Latimeria</taxon>
    </lineage>
</organism>
<dbReference type="EMBL" id="AFYH01040350">
    <property type="status" value="NOT_ANNOTATED_CDS"/>
    <property type="molecule type" value="Genomic_DNA"/>
</dbReference>
<dbReference type="Ensembl" id="ENSLACT00000012842.1">
    <property type="protein sequence ID" value="ENSLACP00000012748.1"/>
    <property type="gene ID" value="ENSLACG00000011229.1"/>
</dbReference>
<gene>
    <name evidence="10" type="primary">PODXL2</name>
</gene>
<evidence type="ECO:0000256" key="7">
    <source>
        <dbReference type="ARBA" id="ARBA00023180"/>
    </source>
</evidence>
<feature type="region of interest" description="Disordered" evidence="8">
    <location>
        <begin position="244"/>
        <end position="281"/>
    </location>
</feature>
<evidence type="ECO:0000256" key="3">
    <source>
        <dbReference type="ARBA" id="ARBA00022729"/>
    </source>
</evidence>
<evidence type="ECO:0000256" key="1">
    <source>
        <dbReference type="ARBA" id="ARBA00004479"/>
    </source>
</evidence>
<evidence type="ECO:0000256" key="5">
    <source>
        <dbReference type="ARBA" id="ARBA00022989"/>
    </source>
</evidence>
<dbReference type="EMBL" id="AFYH01040351">
    <property type="status" value="NOT_ANNOTATED_CDS"/>
    <property type="molecule type" value="Genomic_DNA"/>
</dbReference>
<name>H3ASX7_LATCH</name>
<sequence>SLPFPPESGFSSEENEEIQTLQKQYFWDNGAEENRTALDTGPSALPGNQTFLNLSAAVRSHIGSMWSISQADYSFLGPLPKLIFGSTDRLEMTPMQQLDPDTVELTQSNFSSTETKEDLTDPTELAPSLKVVGSLASPVGPPESEEALGSPDAGDVNPVTRTAVATDEGDHKRILTPNLVTEEMVISVTPGLLLLSAAPVTTLTGTNKVVESVSMVTTAEHGRIDTAIVVTTPQTEITGTAERIPDLSDGRGITPPWSRPGAAGTEPDFRSQTPNQDINKEPTSAEMDQKFTTYTENPEDPQDSTQVICIDWNNLSVKSYIILNVSHNMDCKKKRLQNGARFLSLVGRAFSRRTERPQESWRILLSKPNEDDSRLLMTLTGEQGVIPVKDLLAAMRDINRDLQEVGIQNFTAAAACQSKVNPSRSDYGKLFVVLVIIGSICVIIIVVGLVYICWQRRLPKLKAMSHGEELHFVENGCHDNPTLDVTIDSQSEMQEKQQSVNGGALDGPDSWSVLVNRRAVDEAETLEEDTHL</sequence>
<feature type="region of interest" description="Disordered" evidence="8">
    <location>
        <begin position="133"/>
        <end position="158"/>
    </location>
</feature>
<evidence type="ECO:0000256" key="6">
    <source>
        <dbReference type="ARBA" id="ARBA00023136"/>
    </source>
</evidence>
<reference evidence="11" key="1">
    <citation type="submission" date="2011-08" db="EMBL/GenBank/DDBJ databases">
        <title>The draft genome of Latimeria chalumnae.</title>
        <authorList>
            <person name="Di Palma F."/>
            <person name="Alfoldi J."/>
            <person name="Johnson J."/>
            <person name="Berlin A."/>
            <person name="Gnerre S."/>
            <person name="Jaffe D."/>
            <person name="MacCallum I."/>
            <person name="Young S."/>
            <person name="Walker B.J."/>
            <person name="Lander E."/>
            <person name="Lindblad-Toh K."/>
        </authorList>
    </citation>
    <scope>NUCLEOTIDE SEQUENCE [LARGE SCALE GENOMIC DNA]</scope>
    <source>
        <strain evidence="11">Wild caught</strain>
    </source>
</reference>
<dbReference type="GO" id="GO:0050901">
    <property type="term" value="P:leukocyte tethering or rolling"/>
    <property type="evidence" value="ECO:0007669"/>
    <property type="project" value="TreeGrafter"/>
</dbReference>
<protein>
    <submittedName>
        <fullName evidence="10">Podocalyxin like 2</fullName>
    </submittedName>
</protein>
<reference evidence="10" key="2">
    <citation type="submission" date="2025-08" db="UniProtKB">
        <authorList>
            <consortium name="Ensembl"/>
        </authorList>
    </citation>
    <scope>IDENTIFICATION</scope>
</reference>
<keyword evidence="4" id="KW-0130">Cell adhesion</keyword>
<keyword evidence="3" id="KW-0732">Signal</keyword>